<proteinExistence type="predicted"/>
<organism evidence="2 3">
    <name type="scientific">Novosphingobium ovatum</name>
    <dbReference type="NCBI Taxonomy" id="1908523"/>
    <lineage>
        <taxon>Bacteria</taxon>
        <taxon>Pseudomonadati</taxon>
        <taxon>Pseudomonadota</taxon>
        <taxon>Alphaproteobacteria</taxon>
        <taxon>Sphingomonadales</taxon>
        <taxon>Sphingomonadaceae</taxon>
        <taxon>Novosphingobium</taxon>
    </lineage>
</organism>
<name>A0ABW9XB85_9SPHN</name>
<gene>
    <name evidence="2" type="ORF">GTZ99_04425</name>
</gene>
<comment type="caution">
    <text evidence="2">The sequence shown here is derived from an EMBL/GenBank/DDBJ whole genome shotgun (WGS) entry which is preliminary data.</text>
</comment>
<protein>
    <submittedName>
        <fullName evidence="2">Uncharacterized protein</fullName>
    </submittedName>
</protein>
<dbReference type="Proteomes" id="UP000753724">
    <property type="component" value="Unassembled WGS sequence"/>
</dbReference>
<sequence>MKTVLRRSNRTAGGNGTGAMRGWALGLGVAALVAVGLTGLAWHKGAVQPVHEMSVALPTIEVGASAQ</sequence>
<keyword evidence="3" id="KW-1185">Reference proteome</keyword>
<feature type="transmembrane region" description="Helical" evidence="1">
    <location>
        <begin position="21"/>
        <end position="42"/>
    </location>
</feature>
<keyword evidence="1" id="KW-0812">Transmembrane</keyword>
<accession>A0ABW9XB85</accession>
<evidence type="ECO:0000256" key="1">
    <source>
        <dbReference type="SAM" id="Phobius"/>
    </source>
</evidence>
<keyword evidence="1" id="KW-0472">Membrane</keyword>
<dbReference type="EMBL" id="JAAAPO010000002">
    <property type="protein sequence ID" value="NBC35800.1"/>
    <property type="molecule type" value="Genomic_DNA"/>
</dbReference>
<keyword evidence="1" id="KW-1133">Transmembrane helix</keyword>
<reference evidence="3" key="1">
    <citation type="submission" date="2020-01" db="EMBL/GenBank/DDBJ databases">
        <title>Sphingomonas sp. strain CSW-10.</title>
        <authorList>
            <person name="Chen W.-M."/>
        </authorList>
    </citation>
    <scope>NUCLEOTIDE SEQUENCE [LARGE SCALE GENOMIC DNA]</scope>
    <source>
        <strain evidence="3">FSY-8</strain>
    </source>
</reference>
<evidence type="ECO:0000313" key="3">
    <source>
        <dbReference type="Proteomes" id="UP000753724"/>
    </source>
</evidence>
<evidence type="ECO:0000313" key="2">
    <source>
        <dbReference type="EMBL" id="NBC35800.1"/>
    </source>
</evidence>
<dbReference type="RefSeq" id="WP_161717106.1">
    <property type="nucleotide sequence ID" value="NZ_JAAAPO010000002.1"/>
</dbReference>